<protein>
    <submittedName>
        <fullName evidence="1">Uncharacterized protein</fullName>
    </submittedName>
</protein>
<dbReference type="PATRIC" id="fig|1310697.3.peg.610"/>
<name>A0A062IUS3_ACIBA</name>
<dbReference type="Proteomes" id="UP000027327">
    <property type="component" value="Unassembled WGS sequence"/>
</dbReference>
<gene>
    <name evidence="1" type="ORF">J596_0650</name>
</gene>
<dbReference type="RefSeq" id="WP_032035933.1">
    <property type="nucleotide sequence ID" value="NZ_JMOD01000007.1"/>
</dbReference>
<evidence type="ECO:0000313" key="2">
    <source>
        <dbReference type="Proteomes" id="UP000027327"/>
    </source>
</evidence>
<organism evidence="1 2">
    <name type="scientific">Acinetobacter baumannii 21072</name>
    <dbReference type="NCBI Taxonomy" id="1310697"/>
    <lineage>
        <taxon>Bacteria</taxon>
        <taxon>Pseudomonadati</taxon>
        <taxon>Pseudomonadota</taxon>
        <taxon>Gammaproteobacteria</taxon>
        <taxon>Moraxellales</taxon>
        <taxon>Moraxellaceae</taxon>
        <taxon>Acinetobacter</taxon>
        <taxon>Acinetobacter calcoaceticus/baumannii complex</taxon>
    </lineage>
</organism>
<proteinExistence type="predicted"/>
<dbReference type="AlphaFoldDB" id="A0A062IUS3"/>
<dbReference type="EMBL" id="JMOD01000007">
    <property type="protein sequence ID" value="KCY21623.1"/>
    <property type="molecule type" value="Genomic_DNA"/>
</dbReference>
<accession>A0A062IUS3</accession>
<reference evidence="1 2" key="1">
    <citation type="submission" date="2014-04" db="EMBL/GenBank/DDBJ databases">
        <title>Comparative genomics and transcriptomics to identify genetic mechanisms underlying the emergence of carbapenem resistant Acinetobacter baumannii (CRAb).</title>
        <authorList>
            <person name="Harris A.D."/>
            <person name="Johnson K.J."/>
            <person name="George J."/>
            <person name="Nadendla S."/>
            <person name="Daugherty S.C."/>
            <person name="Parankush S."/>
            <person name="Sadzewicz L."/>
            <person name="Tallon L."/>
            <person name="Sengamalay N."/>
            <person name="Hazen T.H."/>
            <person name="Rasko D.A."/>
        </authorList>
    </citation>
    <scope>NUCLEOTIDE SEQUENCE [LARGE SCALE GENOMIC DNA]</scope>
    <source>
        <strain evidence="1 2">21072</strain>
    </source>
</reference>
<sequence length="103" mass="11820">MTNDQFHAVVRNRLSAPDFAQPQTETGMNIFRDKALDQINKALKKISEARTRDGLLIAHTEAHAFVNASYDFEVIDLKEKQSFEMKIRRAYRTQVISDSHDPA</sequence>
<comment type="caution">
    <text evidence="1">The sequence shown here is derived from an EMBL/GenBank/DDBJ whole genome shotgun (WGS) entry which is preliminary data.</text>
</comment>
<evidence type="ECO:0000313" key="1">
    <source>
        <dbReference type="EMBL" id="KCY21623.1"/>
    </source>
</evidence>